<evidence type="ECO:0000256" key="1">
    <source>
        <dbReference type="SAM" id="Coils"/>
    </source>
</evidence>
<dbReference type="STRING" id="201973.SAMN04488025_12312"/>
<feature type="coiled-coil region" evidence="1">
    <location>
        <begin position="134"/>
        <end position="169"/>
    </location>
</feature>
<dbReference type="GO" id="GO:0046870">
    <property type="term" value="F:cadmium ion binding"/>
    <property type="evidence" value="ECO:0007669"/>
    <property type="project" value="TreeGrafter"/>
</dbReference>
<reference evidence="4" key="1">
    <citation type="submission" date="2016-10" db="EMBL/GenBank/DDBJ databases">
        <authorList>
            <person name="Varghese N."/>
            <person name="Submissions S."/>
        </authorList>
    </citation>
    <scope>NUCLEOTIDE SEQUENCE [LARGE SCALE GENOMIC DNA]</scope>
    <source>
        <strain evidence="4">DSM 44945</strain>
    </source>
</reference>
<dbReference type="InterPro" id="IPR025542">
    <property type="entry name" value="YacH"/>
</dbReference>
<dbReference type="Pfam" id="PF02151">
    <property type="entry name" value="UVR"/>
    <property type="match status" value="1"/>
</dbReference>
<keyword evidence="4" id="KW-1185">Reference proteome</keyword>
<dbReference type="GO" id="GO:0016301">
    <property type="term" value="F:kinase activity"/>
    <property type="evidence" value="ECO:0007669"/>
    <property type="project" value="UniProtKB-KW"/>
</dbReference>
<dbReference type="InterPro" id="IPR036876">
    <property type="entry name" value="UVR_dom_sf"/>
</dbReference>
<dbReference type="GO" id="GO:0005507">
    <property type="term" value="F:copper ion binding"/>
    <property type="evidence" value="ECO:0007669"/>
    <property type="project" value="TreeGrafter"/>
</dbReference>
<dbReference type="OrthoDB" id="9788704at2"/>
<proteinExistence type="predicted"/>
<dbReference type="Proteomes" id="UP000198661">
    <property type="component" value="Unassembled WGS sequence"/>
</dbReference>
<dbReference type="RefSeq" id="WP_092039450.1">
    <property type="nucleotide sequence ID" value="NZ_FOOK01000023.1"/>
</dbReference>
<dbReference type="EMBL" id="FOOK01000023">
    <property type="protein sequence ID" value="SFG25871.1"/>
    <property type="molecule type" value="Genomic_DNA"/>
</dbReference>
<dbReference type="InterPro" id="IPR001943">
    <property type="entry name" value="UVR_dom"/>
</dbReference>
<name>A0A1I2QJU9_9BACL</name>
<sequence length="175" mass="20096">MLCEECGKRMATLHFTKIINGEKTEYHLCEVCAKEKGEKFTGLDTGFSFQDLLSGLLNPDLSQGNRPEWVQSTGLRCPTCGLTYGQFAKMGRFGCMDCYRTFKDRLDPLFRRVHGHTSHRGKVPERTGGKLKIHREIERLKEELSRRVQAEEFEEAARLRDRIRELQGKLESQGG</sequence>
<dbReference type="GO" id="GO:0050897">
    <property type="term" value="F:cobalt ion binding"/>
    <property type="evidence" value="ECO:0007669"/>
    <property type="project" value="TreeGrafter"/>
</dbReference>
<dbReference type="GO" id="GO:0008270">
    <property type="term" value="F:zinc ion binding"/>
    <property type="evidence" value="ECO:0007669"/>
    <property type="project" value="TreeGrafter"/>
</dbReference>
<protein>
    <submittedName>
        <fullName evidence="3">Protein-arginine kinase activator protein McsA</fullName>
    </submittedName>
</protein>
<feature type="domain" description="UVR" evidence="2">
    <location>
        <begin position="134"/>
        <end position="169"/>
    </location>
</feature>
<dbReference type="PANTHER" id="PTHR38430:SF1">
    <property type="entry name" value="PROTEIN-ARGININE KINASE ACTIVATOR PROTEIN"/>
    <property type="match status" value="1"/>
</dbReference>
<dbReference type="GO" id="GO:1990170">
    <property type="term" value="P:stress response to cadmium ion"/>
    <property type="evidence" value="ECO:0007669"/>
    <property type="project" value="TreeGrafter"/>
</dbReference>
<dbReference type="SUPFAM" id="SSF46600">
    <property type="entry name" value="C-terminal UvrC-binding domain of UvrB"/>
    <property type="match status" value="1"/>
</dbReference>
<accession>A0A1I2QJU9</accession>
<dbReference type="PIRSF" id="PIRSF015034">
    <property type="entry name" value="YacH"/>
    <property type="match status" value="1"/>
</dbReference>
<dbReference type="AlphaFoldDB" id="A0A1I2QJU9"/>
<keyword evidence="3" id="KW-0418">Kinase</keyword>
<dbReference type="PANTHER" id="PTHR38430">
    <property type="entry name" value="PROTEIN-ARGININE KINASE ACTIVATOR PROTEIN"/>
    <property type="match status" value="1"/>
</dbReference>
<keyword evidence="1" id="KW-0175">Coiled coil</keyword>
<dbReference type="Gene3D" id="4.10.860.10">
    <property type="entry name" value="UVR domain"/>
    <property type="match status" value="1"/>
</dbReference>
<organism evidence="3 4">
    <name type="scientific">Planifilum fulgidum</name>
    <dbReference type="NCBI Taxonomy" id="201973"/>
    <lineage>
        <taxon>Bacteria</taxon>
        <taxon>Bacillati</taxon>
        <taxon>Bacillota</taxon>
        <taxon>Bacilli</taxon>
        <taxon>Bacillales</taxon>
        <taxon>Thermoactinomycetaceae</taxon>
        <taxon>Planifilum</taxon>
    </lineage>
</organism>
<dbReference type="GO" id="GO:1990169">
    <property type="term" value="P:stress response to copper ion"/>
    <property type="evidence" value="ECO:0007669"/>
    <property type="project" value="TreeGrafter"/>
</dbReference>
<dbReference type="PROSITE" id="PS50151">
    <property type="entry name" value="UVR"/>
    <property type="match status" value="1"/>
</dbReference>
<keyword evidence="3" id="KW-0808">Transferase</keyword>
<gene>
    <name evidence="3" type="ORF">SAMN04488025_12312</name>
</gene>
<evidence type="ECO:0000259" key="2">
    <source>
        <dbReference type="PROSITE" id="PS50151"/>
    </source>
</evidence>
<evidence type="ECO:0000313" key="3">
    <source>
        <dbReference type="EMBL" id="SFG25871.1"/>
    </source>
</evidence>
<evidence type="ECO:0000313" key="4">
    <source>
        <dbReference type="Proteomes" id="UP000198661"/>
    </source>
</evidence>